<organism evidence="2 3">
    <name type="scientific">Pseudomonas fluorescens</name>
    <dbReference type="NCBI Taxonomy" id="294"/>
    <lineage>
        <taxon>Bacteria</taxon>
        <taxon>Pseudomonadati</taxon>
        <taxon>Pseudomonadota</taxon>
        <taxon>Gammaproteobacteria</taxon>
        <taxon>Pseudomonadales</taxon>
        <taxon>Pseudomonadaceae</taxon>
        <taxon>Pseudomonas</taxon>
    </lineage>
</organism>
<feature type="domain" description="DUF4055" evidence="1">
    <location>
        <begin position="248"/>
        <end position="383"/>
    </location>
</feature>
<evidence type="ECO:0000313" key="3">
    <source>
        <dbReference type="Proteomes" id="UP000326437"/>
    </source>
</evidence>
<evidence type="ECO:0000259" key="1">
    <source>
        <dbReference type="Pfam" id="PF13264"/>
    </source>
</evidence>
<dbReference type="EMBL" id="CABVHO010000001">
    <property type="protein sequence ID" value="VVN49977.1"/>
    <property type="molecule type" value="Genomic_DNA"/>
</dbReference>
<dbReference type="AlphaFoldDB" id="A0A5E6YAI7"/>
<evidence type="ECO:0000313" key="2">
    <source>
        <dbReference type="EMBL" id="VVN49977.1"/>
    </source>
</evidence>
<proteinExistence type="predicted"/>
<name>A0A5E6YAI7_PSEFL</name>
<dbReference type="Pfam" id="PF13264">
    <property type="entry name" value="DUF4055"/>
    <property type="match status" value="1"/>
</dbReference>
<sequence>MSDDPSKTLPAVDAMRQDWAIVDALMGGTKAMREAGHVYLPKWPKEDDDSYKARISSSTLLPAYSETVHNMTGRVFAEPIVLGDDVPELTQGFAQNFDRQGNNLQVWSQSAFVTGLSHGICHVFVDYPKAEGLRTAADEKAAGVRPYAILIQPEQVLGWRAASTGGEQALTQFRYMECIEEDDGTFGCKKIMQIRVLEPGAWRTYREVEGANGKKSWQPHDEGRTSLDVIPLATFYTKRTGFMTATPPLLELAYMNVKHWQSQSDQDNILHVARVPMLMISGIDDETFDLKVGTSSATKLPKDGNMKWVEHSGKAIEAGRTALHDLVDDMRLSGAKLLQKDKQVTKTATQAEDEAAQEMSPLQTMAERFEDFIDQVLQYFALWTKQPEGGHVQVNGNFDIDFAPETTLPLLVSMASQGRLSDETLFREIQRRGVISDDLDWDTEKQKIADQGPSLGVL</sequence>
<reference evidence="2 3" key="1">
    <citation type="submission" date="2019-09" db="EMBL/GenBank/DDBJ databases">
        <authorList>
            <person name="Chandra G."/>
            <person name="Truman W A."/>
        </authorList>
    </citation>
    <scope>NUCLEOTIDE SEQUENCE [LARGE SCALE GENOMIC DNA]</scope>
    <source>
        <strain evidence="2">PS685</strain>
    </source>
</reference>
<dbReference type="OrthoDB" id="6668483at2"/>
<gene>
    <name evidence="2" type="ORF">PS685_00147</name>
</gene>
<protein>
    <recommendedName>
        <fullName evidence="1">DUF4055 domain-containing protein</fullName>
    </recommendedName>
</protein>
<dbReference type="RefSeq" id="WP_150628036.1">
    <property type="nucleotide sequence ID" value="NZ_CABVHO010000001.1"/>
</dbReference>
<accession>A0A5E6YAI7</accession>
<dbReference type="Proteomes" id="UP000326437">
    <property type="component" value="Unassembled WGS sequence"/>
</dbReference>
<dbReference type="InterPro" id="IPR025129">
    <property type="entry name" value="DUF4055"/>
</dbReference>